<dbReference type="NCBIfam" id="TIGR00358">
    <property type="entry name" value="3_prime_RNase"/>
    <property type="match status" value="1"/>
</dbReference>
<dbReference type="PANTHER" id="PTHR23355">
    <property type="entry name" value="RIBONUCLEASE"/>
    <property type="match status" value="1"/>
</dbReference>
<feature type="domain" description="TRAM" evidence="10">
    <location>
        <begin position="70"/>
        <end position="134"/>
    </location>
</feature>
<evidence type="ECO:0000256" key="1">
    <source>
        <dbReference type="ARBA" id="ARBA00001849"/>
    </source>
</evidence>
<comment type="function">
    <text evidence="8">3'-5' exoribonuclease that releases 5'-nucleoside monophosphates and is involved in maturation of structured RNAs.</text>
</comment>
<evidence type="ECO:0000256" key="3">
    <source>
        <dbReference type="ARBA" id="ARBA00022490"/>
    </source>
</evidence>
<dbReference type="InterPro" id="IPR002792">
    <property type="entry name" value="TRAM_dom"/>
</dbReference>
<dbReference type="NCBIfam" id="TIGR02063">
    <property type="entry name" value="RNase_R"/>
    <property type="match status" value="1"/>
</dbReference>
<dbReference type="InterPro" id="IPR050180">
    <property type="entry name" value="RNR_Ribonuclease"/>
</dbReference>
<proteinExistence type="inferred from homology"/>
<evidence type="ECO:0000256" key="8">
    <source>
        <dbReference type="HAMAP-Rule" id="MF_01895"/>
    </source>
</evidence>
<dbReference type="GO" id="GO:0003723">
    <property type="term" value="F:RNA binding"/>
    <property type="evidence" value="ECO:0007669"/>
    <property type="project" value="UniProtKB-UniRule"/>
</dbReference>
<dbReference type="EMBL" id="DVHF01000026">
    <property type="protein sequence ID" value="HIR56417.1"/>
    <property type="molecule type" value="Genomic_DNA"/>
</dbReference>
<dbReference type="GO" id="GO:0006402">
    <property type="term" value="P:mRNA catabolic process"/>
    <property type="evidence" value="ECO:0007669"/>
    <property type="project" value="TreeGrafter"/>
</dbReference>
<gene>
    <name evidence="8 11" type="primary">rnr</name>
    <name evidence="11" type="ORF">IAA54_02020</name>
</gene>
<dbReference type="Pfam" id="PF00575">
    <property type="entry name" value="S1"/>
    <property type="match status" value="1"/>
</dbReference>
<organism evidence="11 12">
    <name type="scientific">Candidatus Gallacutalibacter pullicola</name>
    <dbReference type="NCBI Taxonomy" id="2840830"/>
    <lineage>
        <taxon>Bacteria</taxon>
        <taxon>Bacillati</taxon>
        <taxon>Bacillota</taxon>
        <taxon>Clostridia</taxon>
        <taxon>Eubacteriales</taxon>
        <taxon>Candidatus Gallacutalibacter</taxon>
    </lineage>
</organism>
<dbReference type="InterPro" id="IPR013223">
    <property type="entry name" value="RNase_B_OB_dom"/>
</dbReference>
<dbReference type="PANTHER" id="PTHR23355:SF9">
    <property type="entry name" value="DIS3-LIKE EXONUCLEASE 2"/>
    <property type="match status" value="1"/>
</dbReference>
<dbReference type="InterPro" id="IPR012340">
    <property type="entry name" value="NA-bd_OB-fold"/>
</dbReference>
<dbReference type="InterPro" id="IPR004476">
    <property type="entry name" value="RNase_II/RNase_R"/>
</dbReference>
<reference evidence="11" key="1">
    <citation type="submission" date="2020-10" db="EMBL/GenBank/DDBJ databases">
        <authorList>
            <person name="Gilroy R."/>
        </authorList>
    </citation>
    <scope>NUCLEOTIDE SEQUENCE</scope>
    <source>
        <strain evidence="11">ChiSjej1B19-7085</strain>
    </source>
</reference>
<keyword evidence="3 8" id="KW-0963">Cytoplasm</keyword>
<dbReference type="InterPro" id="IPR011805">
    <property type="entry name" value="RNase_R"/>
</dbReference>
<dbReference type="InterPro" id="IPR001900">
    <property type="entry name" value="RNase_II/R"/>
</dbReference>
<evidence type="ECO:0000259" key="9">
    <source>
        <dbReference type="PROSITE" id="PS50126"/>
    </source>
</evidence>
<comment type="caution">
    <text evidence="11">The sequence shown here is derived from an EMBL/GenBank/DDBJ whole genome shotgun (WGS) entry which is preliminary data.</text>
</comment>
<evidence type="ECO:0000256" key="4">
    <source>
        <dbReference type="ARBA" id="ARBA00022722"/>
    </source>
</evidence>
<dbReference type="CDD" id="cd04471">
    <property type="entry name" value="S1_RNase_R"/>
    <property type="match status" value="1"/>
</dbReference>
<dbReference type="Gene3D" id="2.40.50.140">
    <property type="entry name" value="Nucleic acid-binding proteins"/>
    <property type="match status" value="2"/>
</dbReference>
<evidence type="ECO:0000256" key="5">
    <source>
        <dbReference type="ARBA" id="ARBA00022801"/>
    </source>
</evidence>
<evidence type="ECO:0000313" key="11">
    <source>
        <dbReference type="EMBL" id="HIR56417.1"/>
    </source>
</evidence>
<dbReference type="SMART" id="SM00955">
    <property type="entry name" value="RNB"/>
    <property type="match status" value="1"/>
</dbReference>
<evidence type="ECO:0000256" key="6">
    <source>
        <dbReference type="ARBA" id="ARBA00022839"/>
    </source>
</evidence>
<dbReference type="SMART" id="SM00316">
    <property type="entry name" value="S1"/>
    <property type="match status" value="1"/>
</dbReference>
<reference evidence="11" key="2">
    <citation type="journal article" date="2021" name="PeerJ">
        <title>Extensive microbial diversity within the chicken gut microbiome revealed by metagenomics and culture.</title>
        <authorList>
            <person name="Gilroy R."/>
            <person name="Ravi A."/>
            <person name="Getino M."/>
            <person name="Pursley I."/>
            <person name="Horton D.L."/>
            <person name="Alikhan N.F."/>
            <person name="Baker D."/>
            <person name="Gharbi K."/>
            <person name="Hall N."/>
            <person name="Watson M."/>
            <person name="Adriaenssens E.M."/>
            <person name="Foster-Nyarko E."/>
            <person name="Jarju S."/>
            <person name="Secka A."/>
            <person name="Antonio M."/>
            <person name="Oren A."/>
            <person name="Chaudhuri R.R."/>
            <person name="La Ragione R."/>
            <person name="Hildebrand F."/>
            <person name="Pallen M.J."/>
        </authorList>
    </citation>
    <scope>NUCLEOTIDE SEQUENCE</scope>
    <source>
        <strain evidence="11">ChiSjej1B19-7085</strain>
    </source>
</reference>
<name>A0A9D1DPA4_9FIRM</name>
<dbReference type="Pfam" id="PF00773">
    <property type="entry name" value="RNB"/>
    <property type="match status" value="1"/>
</dbReference>
<accession>A0A9D1DPA4</accession>
<comment type="catalytic activity">
    <reaction evidence="1 8">
        <text>Exonucleolytic cleavage in the 3'- to 5'-direction to yield nucleoside 5'-phosphates.</text>
        <dbReference type="EC" id="3.1.13.1"/>
    </reaction>
</comment>
<dbReference type="PROSITE" id="PS50126">
    <property type="entry name" value="S1"/>
    <property type="match status" value="1"/>
</dbReference>
<dbReference type="SUPFAM" id="SSF50249">
    <property type="entry name" value="Nucleic acid-binding proteins"/>
    <property type="match status" value="3"/>
</dbReference>
<keyword evidence="4 8" id="KW-0540">Nuclease</keyword>
<keyword evidence="6 8" id="KW-0269">Exonuclease</keyword>
<keyword evidence="5 8" id="KW-0378">Hydrolase</keyword>
<evidence type="ECO:0000259" key="10">
    <source>
        <dbReference type="PROSITE" id="PS50926"/>
    </source>
</evidence>
<dbReference type="GO" id="GO:0005829">
    <property type="term" value="C:cytosol"/>
    <property type="evidence" value="ECO:0007669"/>
    <property type="project" value="TreeGrafter"/>
</dbReference>
<dbReference type="EC" id="3.1.13.1" evidence="8"/>
<evidence type="ECO:0000256" key="7">
    <source>
        <dbReference type="ARBA" id="ARBA00022884"/>
    </source>
</evidence>
<protein>
    <recommendedName>
        <fullName evidence="8">Ribonuclease R</fullName>
        <shortName evidence="8">RNase R</shortName>
        <ecNumber evidence="8">3.1.13.1</ecNumber>
    </recommendedName>
</protein>
<dbReference type="HAMAP" id="MF_01895">
    <property type="entry name" value="RNase_R"/>
    <property type="match status" value="1"/>
</dbReference>
<dbReference type="AlphaFoldDB" id="A0A9D1DPA4"/>
<comment type="similarity">
    <text evidence="8">Belongs to the RNR ribonuclease family. RNase R subfamily.</text>
</comment>
<comment type="subcellular location">
    <subcellularLocation>
        <location evidence="2 8">Cytoplasm</location>
    </subcellularLocation>
</comment>
<dbReference type="PROSITE" id="PS50926">
    <property type="entry name" value="TRAM"/>
    <property type="match status" value="1"/>
</dbReference>
<dbReference type="Pfam" id="PF08206">
    <property type="entry name" value="OB_RNB"/>
    <property type="match status" value="1"/>
</dbReference>
<sequence length="716" mass="79286">MKKSSKKKNQKGDLRERILRAVAKTPGLRKRELLRRLKIKDKESFYDALDGLIRDGEITESGRRHQLNPAQPDGKTVRAELVSLSKGFAFARPEDGGEDVFIQGYSLGDAIPGDIVLLRNVKESPKGPYAEIASIVERGPRTASGTVVEEDGELRFRPDPPIRYRLRMTKDSLHVQEGDKVLAELVPAWRKDEYRACIIKRYGSADRASVCVDAIMEQNGISPQFPEDAVWEAEQAASEAISEEVLKERLDLRGKMICTIDGEDARDLDDAISVSRTKAGYRLGVHIADVSHYVREGGSLDKEAMNRGTSVYFPDRVVPMLPTQLSNGACSLNAGEDKLTLSAIIDFNGEGEMLSYKFRKSVICSRVRGVYSEVNRIFDGSADRDLKKKYAPVIRSLRAARELAALLKERAVRDGKIDFETTEPKFTLDSWGVCVDAEPRTHGEAEEMIEQLMIAANRAAATLAREKGLPFVYRVHEQPQKERVAELIRLAELLGVPAQILHKENPTPADFAALLEKAKGSPAEKILAHQTLRTMEKARYLPEPKGHFGLALADYCHFTSPIRRYPDTAVHRILSAYLSKAKPQELTGKFSAFAEAAAKQSSKREIAAMTAERAADDCFMAEYMRGHLGEEFDGVISGVSARGVFVELPSSAEGFVPIESFEGARMIFDGMLSYTDELTGRKLTIGQPLRVLAAAADVASGRIDFLPVGWDAAEEK</sequence>
<feature type="domain" description="S1 motif" evidence="9">
    <location>
        <begin position="629"/>
        <end position="708"/>
    </location>
</feature>
<dbReference type="InterPro" id="IPR003029">
    <property type="entry name" value="S1_domain"/>
</dbReference>
<keyword evidence="7 8" id="KW-0694">RNA-binding</keyword>
<dbReference type="GO" id="GO:0008859">
    <property type="term" value="F:exoribonuclease II activity"/>
    <property type="evidence" value="ECO:0007669"/>
    <property type="project" value="UniProtKB-UniRule"/>
</dbReference>
<evidence type="ECO:0000313" key="12">
    <source>
        <dbReference type="Proteomes" id="UP000886785"/>
    </source>
</evidence>
<evidence type="ECO:0000256" key="2">
    <source>
        <dbReference type="ARBA" id="ARBA00004496"/>
    </source>
</evidence>
<dbReference type="Proteomes" id="UP000886785">
    <property type="component" value="Unassembled WGS sequence"/>
</dbReference>